<protein>
    <submittedName>
        <fullName evidence="5">AMP-dependent synthetase and ligase</fullName>
    </submittedName>
</protein>
<dbReference type="SUPFAM" id="SSF56801">
    <property type="entry name" value="Acetyl-CoA synthetase-like"/>
    <property type="match status" value="1"/>
</dbReference>
<dbReference type="Gene3D" id="3.30.300.30">
    <property type="match status" value="1"/>
</dbReference>
<dbReference type="eggNOG" id="COG0318">
    <property type="taxonomic scope" value="Bacteria"/>
</dbReference>
<organism evidence="5">
    <name type="scientific">Caulobacter sp. (strain K31)</name>
    <dbReference type="NCBI Taxonomy" id="366602"/>
    <lineage>
        <taxon>Bacteria</taxon>
        <taxon>Pseudomonadati</taxon>
        <taxon>Pseudomonadota</taxon>
        <taxon>Alphaproteobacteria</taxon>
        <taxon>Caulobacterales</taxon>
        <taxon>Caulobacteraceae</taxon>
        <taxon>Caulobacter</taxon>
    </lineage>
</organism>
<dbReference type="OrthoDB" id="9803968at2"/>
<feature type="domain" description="AMP-binding enzyme C-terminal" evidence="4">
    <location>
        <begin position="396"/>
        <end position="463"/>
    </location>
</feature>
<comment type="similarity">
    <text evidence="1">Belongs to the ATP-dependent AMP-binding enzyme family.</text>
</comment>
<name>B0T1W3_CAUSK</name>
<accession>B0T1W3</accession>
<evidence type="ECO:0000256" key="1">
    <source>
        <dbReference type="ARBA" id="ARBA00006432"/>
    </source>
</evidence>
<dbReference type="InterPro" id="IPR025110">
    <property type="entry name" value="AMP-bd_C"/>
</dbReference>
<reference evidence="5" key="1">
    <citation type="submission" date="2008-01" db="EMBL/GenBank/DDBJ databases">
        <title>Complete sequence of chromosome of Caulobacter sp. K31.</title>
        <authorList>
            <consortium name="US DOE Joint Genome Institute"/>
            <person name="Copeland A."/>
            <person name="Lucas S."/>
            <person name="Lapidus A."/>
            <person name="Barry K."/>
            <person name="Glavina del Rio T."/>
            <person name="Dalin E."/>
            <person name="Tice H."/>
            <person name="Pitluck S."/>
            <person name="Bruce D."/>
            <person name="Goodwin L."/>
            <person name="Thompson L.S."/>
            <person name="Brettin T."/>
            <person name="Detter J.C."/>
            <person name="Han C."/>
            <person name="Schmutz J."/>
            <person name="Larimer F."/>
            <person name="Land M."/>
            <person name="Hauser L."/>
            <person name="Kyrpides N."/>
            <person name="Kim E."/>
            <person name="Stephens C."/>
            <person name="Richardson P."/>
        </authorList>
    </citation>
    <scope>NUCLEOTIDE SEQUENCE [LARGE SCALE GENOMIC DNA]</scope>
    <source>
        <strain evidence="5">K31</strain>
    </source>
</reference>
<dbReference type="InterPro" id="IPR045851">
    <property type="entry name" value="AMP-bd_C_sf"/>
</dbReference>
<keyword evidence="2 5" id="KW-0436">Ligase</keyword>
<feature type="domain" description="AMP-dependent synthetase/ligase" evidence="3">
    <location>
        <begin position="13"/>
        <end position="339"/>
    </location>
</feature>
<sequence>MSHDGVALSSILTHHARRSPSRTALIVDGVRVAYDELDARTNRRARMLAAHGVGHGDFVTVALPNGLEFYETTFALWKLGAIPNIVAAKLPRLEMEAILDIVRPRLFVGVPPGGDVPALAEGQAELHRYSTDPLPEVISPHWKAMTSGGSTGRPKVIVDAMPARWNPQEGFLGQRPGDVILNPGPLYHNAPFHCVHMGLFVGATIVEMGKFDALAALELIDAHQVNWVTMVPTMMHRVWRLDPEVRSRFTLPSLRMMLHMAAPCPAWLKEAWIGWLGGERVWEYYGTTEGTGSTMISGTDWLAHPGSVGRVREGYALKILDETGRERPIGEVGEVYFRPEGGAGSTYHYLGSTPRRVGEWETPGDLGHVDEDGYLYLSDRRNDLIISGGANIYPAEVEAAIDAHPAVRTSAVIGLPDEEWGARVHAIVQPIEDSGLEEAELLAFVADRLARFKLPKSVEFTRDPLRDEAGKVRRTALRDARLGGGAGQVVPA</sequence>
<dbReference type="PANTHER" id="PTHR43201:SF5">
    <property type="entry name" value="MEDIUM-CHAIN ACYL-COA LIGASE ACSF2, MITOCHONDRIAL"/>
    <property type="match status" value="1"/>
</dbReference>
<evidence type="ECO:0000259" key="3">
    <source>
        <dbReference type="Pfam" id="PF00501"/>
    </source>
</evidence>
<evidence type="ECO:0000313" key="5">
    <source>
        <dbReference type="EMBL" id="ABZ73724.1"/>
    </source>
</evidence>
<dbReference type="STRING" id="366602.Caul_4604"/>
<dbReference type="AlphaFoldDB" id="B0T1W3"/>
<proteinExistence type="inferred from homology"/>
<dbReference type="Pfam" id="PF00501">
    <property type="entry name" value="AMP-binding"/>
    <property type="match status" value="1"/>
</dbReference>
<dbReference type="GO" id="GO:0006631">
    <property type="term" value="P:fatty acid metabolic process"/>
    <property type="evidence" value="ECO:0007669"/>
    <property type="project" value="TreeGrafter"/>
</dbReference>
<evidence type="ECO:0000256" key="2">
    <source>
        <dbReference type="ARBA" id="ARBA00022598"/>
    </source>
</evidence>
<dbReference type="KEGG" id="cak:Caul_4604"/>
<dbReference type="InterPro" id="IPR042099">
    <property type="entry name" value="ANL_N_sf"/>
</dbReference>
<gene>
    <name evidence="5" type="ordered locus">Caul_4604</name>
</gene>
<dbReference type="HOGENOM" id="CLU_000022_59_0_5"/>
<evidence type="ECO:0000259" key="4">
    <source>
        <dbReference type="Pfam" id="PF13193"/>
    </source>
</evidence>
<dbReference type="Pfam" id="PF13193">
    <property type="entry name" value="AMP-binding_C"/>
    <property type="match status" value="1"/>
</dbReference>
<dbReference type="Gene3D" id="3.40.50.12780">
    <property type="entry name" value="N-terminal domain of ligase-like"/>
    <property type="match status" value="1"/>
</dbReference>
<dbReference type="EMBL" id="CP000927">
    <property type="protein sequence ID" value="ABZ73724.1"/>
    <property type="molecule type" value="Genomic_DNA"/>
</dbReference>
<dbReference type="PANTHER" id="PTHR43201">
    <property type="entry name" value="ACYL-COA SYNTHETASE"/>
    <property type="match status" value="1"/>
</dbReference>
<dbReference type="InterPro" id="IPR000873">
    <property type="entry name" value="AMP-dep_synth/lig_dom"/>
</dbReference>
<dbReference type="GO" id="GO:0031956">
    <property type="term" value="F:medium-chain fatty acid-CoA ligase activity"/>
    <property type="evidence" value="ECO:0007669"/>
    <property type="project" value="TreeGrafter"/>
</dbReference>